<evidence type="ECO:0000313" key="2">
    <source>
        <dbReference type="EMBL" id="OQD45382.1"/>
    </source>
</evidence>
<feature type="domain" description="DUF5615" evidence="1">
    <location>
        <begin position="5"/>
        <end position="74"/>
    </location>
</feature>
<sequence length="77" mass="8564">MRVLLAEVLRNRGGTVTRVFEVGRHDKGDSGQLAYAGKHKMTIVTHNTKDYAILSKSYVELGKNHFGIIVSDQNSFS</sequence>
<dbReference type="Proteomes" id="UP000242219">
    <property type="component" value="Unassembled WGS sequence"/>
</dbReference>
<evidence type="ECO:0000259" key="1">
    <source>
        <dbReference type="Pfam" id="PF18480"/>
    </source>
</evidence>
<dbReference type="InterPro" id="IPR041049">
    <property type="entry name" value="DUF5615"/>
</dbReference>
<name>A0A1V6LYY2_9BACT</name>
<dbReference type="Pfam" id="PF18480">
    <property type="entry name" value="DUF5615"/>
    <property type="match status" value="1"/>
</dbReference>
<dbReference type="AlphaFoldDB" id="A0A1V6LYY2"/>
<accession>A0A1V6LYY2</accession>
<dbReference type="EMBL" id="MJUW02000094">
    <property type="protein sequence ID" value="OQD45382.1"/>
    <property type="molecule type" value="Genomic_DNA"/>
</dbReference>
<evidence type="ECO:0000313" key="3">
    <source>
        <dbReference type="Proteomes" id="UP000242219"/>
    </source>
</evidence>
<organism evidence="2 3">
    <name type="scientific">Candidatus Brocadia sapporoensis</name>
    <dbReference type="NCBI Taxonomy" id="392547"/>
    <lineage>
        <taxon>Bacteria</taxon>
        <taxon>Pseudomonadati</taxon>
        <taxon>Planctomycetota</taxon>
        <taxon>Candidatus Brocadiia</taxon>
        <taxon>Candidatus Brocadiales</taxon>
        <taxon>Candidatus Brocadiaceae</taxon>
        <taxon>Candidatus Brocadia</taxon>
    </lineage>
</organism>
<gene>
    <name evidence="2" type="ORF">BIY37_08750</name>
</gene>
<comment type="caution">
    <text evidence="2">The sequence shown here is derived from an EMBL/GenBank/DDBJ whole genome shotgun (WGS) entry which is preliminary data.</text>
</comment>
<keyword evidence="3" id="KW-1185">Reference proteome</keyword>
<protein>
    <recommendedName>
        <fullName evidence="1">DUF5615 domain-containing protein</fullName>
    </recommendedName>
</protein>
<proteinExistence type="predicted"/>
<reference evidence="2 3" key="1">
    <citation type="journal article" date="2016" name="Genome Announc.">
        <title>Draft Genome Sequence of the Anaerobic Ammonium-Oxidizing Bacterium 'Candidatus Brocadia sp. 40'.</title>
        <authorList>
            <person name="Ali M."/>
            <person name="Haroon M.F."/>
            <person name="Narita Y."/>
            <person name="Zhang L."/>
            <person name="Rangel Shaw D."/>
            <person name="Okabe S."/>
            <person name="Saikaly P.E."/>
        </authorList>
    </citation>
    <scope>NUCLEOTIDE SEQUENCE [LARGE SCALE GENOMIC DNA]</scope>
    <source>
        <strain evidence="2 3">40</strain>
    </source>
</reference>